<name>A0A0E3ZG71_9BACT</name>
<feature type="transmembrane region" description="Helical" evidence="1">
    <location>
        <begin position="135"/>
        <end position="153"/>
    </location>
</feature>
<feature type="transmembrane region" description="Helical" evidence="1">
    <location>
        <begin position="232"/>
        <end position="254"/>
    </location>
</feature>
<keyword evidence="1" id="KW-0812">Transmembrane</keyword>
<dbReference type="AlphaFoldDB" id="A0A0E3ZG71"/>
<sequence>MQTKQLQQSKKKKKRPLDLKPYLVAIGLFLSLLTMYIGYRVYSADKILIPLSVLALLSGLLFEYKRLCQSWNKVLLTALGAFIFSFIAFLPSKRERIYSFEHHIEMWPYVFCFIFIIIAIVVYEKKIIPKLTEGITLLQSLAVVYWVVDLGIVNAEYMILKVLMAVGLFLSLYSIFHAFSYTALSRTNRLTLSIWSSIVMVLFAFDNAWNVYQNDQIETTQTLQHGAYVALQYFLLGISSIYMVQNFLMVTGFLPGRGTFFNKQYFKDIKALKSQHISRYSTEQVNKAHSLLCMLFTFIVFGLNYYLDLLPRNFMIWTVFLLFPITLNLLNIKIRNTSANKA</sequence>
<keyword evidence="3" id="KW-1185">Reference proteome</keyword>
<reference evidence="2 3" key="1">
    <citation type="journal article" date="2015" name="Sci. Rep.">
        <title>Unraveling adaptation of Pontibacter korlensis to radiation and infertility in desert through complete genome and comparative transcriptomic analysis.</title>
        <authorList>
            <person name="Dai J."/>
            <person name="Dai W."/>
            <person name="Qiu C."/>
            <person name="Yang Z."/>
            <person name="Zhang Y."/>
            <person name="Zhou M."/>
            <person name="Zhang L."/>
            <person name="Fang C."/>
            <person name="Gao Q."/>
            <person name="Yang Q."/>
            <person name="Li X."/>
            <person name="Wang Z."/>
            <person name="Wang Z."/>
            <person name="Jia Z."/>
            <person name="Chen X."/>
        </authorList>
    </citation>
    <scope>NUCLEOTIDE SEQUENCE [LARGE SCALE GENOMIC DNA]</scope>
    <source>
        <strain evidence="2 3">X14-1T</strain>
    </source>
</reference>
<feature type="transmembrane region" description="Helical" evidence="1">
    <location>
        <begin position="159"/>
        <end position="180"/>
    </location>
</feature>
<keyword evidence="1" id="KW-1133">Transmembrane helix</keyword>
<feature type="transmembrane region" description="Helical" evidence="1">
    <location>
        <begin position="313"/>
        <end position="332"/>
    </location>
</feature>
<dbReference type="STRING" id="400092.PKOR_09440"/>
<dbReference type="Proteomes" id="UP000033109">
    <property type="component" value="Chromosome"/>
</dbReference>
<dbReference type="PATRIC" id="fig|400092.3.peg.2074"/>
<feature type="transmembrane region" description="Helical" evidence="1">
    <location>
        <begin position="74"/>
        <end position="91"/>
    </location>
</feature>
<feature type="transmembrane region" description="Helical" evidence="1">
    <location>
        <begin position="106"/>
        <end position="123"/>
    </location>
</feature>
<evidence type="ECO:0000256" key="1">
    <source>
        <dbReference type="SAM" id="Phobius"/>
    </source>
</evidence>
<accession>A0A0E3ZG71</accession>
<dbReference type="HOGENOM" id="CLU_810990_0_0_10"/>
<feature type="transmembrane region" description="Helical" evidence="1">
    <location>
        <begin position="47"/>
        <end position="62"/>
    </location>
</feature>
<keyword evidence="1" id="KW-0472">Membrane</keyword>
<organism evidence="2 3">
    <name type="scientific">Pontibacter korlensis</name>
    <dbReference type="NCBI Taxonomy" id="400092"/>
    <lineage>
        <taxon>Bacteria</taxon>
        <taxon>Pseudomonadati</taxon>
        <taxon>Bacteroidota</taxon>
        <taxon>Cytophagia</taxon>
        <taxon>Cytophagales</taxon>
        <taxon>Hymenobacteraceae</taxon>
        <taxon>Pontibacter</taxon>
    </lineage>
</organism>
<feature type="transmembrane region" description="Helical" evidence="1">
    <location>
        <begin position="288"/>
        <end position="307"/>
    </location>
</feature>
<dbReference type="KEGG" id="pko:PKOR_09440"/>
<dbReference type="EMBL" id="CP009621">
    <property type="protein sequence ID" value="AKD03305.1"/>
    <property type="molecule type" value="Genomic_DNA"/>
</dbReference>
<evidence type="ECO:0000313" key="3">
    <source>
        <dbReference type="Proteomes" id="UP000033109"/>
    </source>
</evidence>
<protein>
    <submittedName>
        <fullName evidence="2">Uncharacterized protein</fullName>
    </submittedName>
</protein>
<gene>
    <name evidence="2" type="ORF">PKOR_09440</name>
</gene>
<dbReference type="RefSeq" id="WP_046310344.1">
    <property type="nucleotide sequence ID" value="NZ_CBCSCY010000072.1"/>
</dbReference>
<dbReference type="OrthoDB" id="793644at2"/>
<feature type="transmembrane region" description="Helical" evidence="1">
    <location>
        <begin position="21"/>
        <end position="41"/>
    </location>
</feature>
<feature type="transmembrane region" description="Helical" evidence="1">
    <location>
        <begin position="192"/>
        <end position="212"/>
    </location>
</feature>
<proteinExistence type="predicted"/>
<evidence type="ECO:0000313" key="2">
    <source>
        <dbReference type="EMBL" id="AKD03305.1"/>
    </source>
</evidence>